<evidence type="ECO:0000313" key="10">
    <source>
        <dbReference type="EMBL" id="SFL36749.1"/>
    </source>
</evidence>
<keyword evidence="5" id="KW-0560">Oxidoreductase</keyword>
<evidence type="ECO:0000256" key="4">
    <source>
        <dbReference type="ARBA" id="ARBA00022857"/>
    </source>
</evidence>
<organism evidence="10 11">
    <name type="scientific">Pelosinus propionicus DSM 13327</name>
    <dbReference type="NCBI Taxonomy" id="1123291"/>
    <lineage>
        <taxon>Bacteria</taxon>
        <taxon>Bacillati</taxon>
        <taxon>Bacillota</taxon>
        <taxon>Negativicutes</taxon>
        <taxon>Selenomonadales</taxon>
        <taxon>Sporomusaceae</taxon>
        <taxon>Pelosinus</taxon>
    </lineage>
</organism>
<gene>
    <name evidence="10" type="ORF">SAMN04490355_1002166</name>
</gene>
<dbReference type="RefSeq" id="WP_090932363.1">
    <property type="nucleotide sequence ID" value="NZ_FOTS01000002.1"/>
</dbReference>
<dbReference type="AlphaFoldDB" id="A0A1I4H3D6"/>
<dbReference type="Gene3D" id="3.40.50.1970">
    <property type="match status" value="1"/>
</dbReference>
<evidence type="ECO:0000256" key="9">
    <source>
        <dbReference type="ARBA" id="ARBA00023264"/>
    </source>
</evidence>
<keyword evidence="8" id="KW-0594">Phospholipid biosynthesis</keyword>
<evidence type="ECO:0000256" key="6">
    <source>
        <dbReference type="ARBA" id="ARBA00023027"/>
    </source>
</evidence>
<keyword evidence="3" id="KW-0479">Metal-binding</keyword>
<evidence type="ECO:0000256" key="1">
    <source>
        <dbReference type="ARBA" id="ARBA00022490"/>
    </source>
</evidence>
<keyword evidence="9" id="KW-1208">Phospholipid metabolism</keyword>
<keyword evidence="11" id="KW-1185">Reference proteome</keyword>
<evidence type="ECO:0000313" key="11">
    <source>
        <dbReference type="Proteomes" id="UP000199520"/>
    </source>
</evidence>
<keyword evidence="1" id="KW-0963">Cytoplasm</keyword>
<dbReference type="PANTHER" id="PTHR43616:SF5">
    <property type="entry name" value="GLYCEROL DEHYDROGENASE 1"/>
    <property type="match status" value="1"/>
</dbReference>
<dbReference type="SUPFAM" id="SSF56796">
    <property type="entry name" value="Dehydroquinate synthase-like"/>
    <property type="match status" value="1"/>
</dbReference>
<evidence type="ECO:0000256" key="3">
    <source>
        <dbReference type="ARBA" id="ARBA00022723"/>
    </source>
</evidence>
<evidence type="ECO:0000256" key="5">
    <source>
        <dbReference type="ARBA" id="ARBA00023002"/>
    </source>
</evidence>
<proteinExistence type="predicted"/>
<dbReference type="STRING" id="1123291.SAMN04490355_1002166"/>
<dbReference type="GO" id="GO:0016614">
    <property type="term" value="F:oxidoreductase activity, acting on CH-OH group of donors"/>
    <property type="evidence" value="ECO:0007669"/>
    <property type="project" value="InterPro"/>
</dbReference>
<dbReference type="Pfam" id="PF13685">
    <property type="entry name" value="Fe-ADH_2"/>
    <property type="match status" value="1"/>
</dbReference>
<dbReference type="InterPro" id="IPR016205">
    <property type="entry name" value="Glycerol_DH"/>
</dbReference>
<keyword evidence="2" id="KW-0444">Lipid biosynthesis</keyword>
<evidence type="ECO:0000256" key="8">
    <source>
        <dbReference type="ARBA" id="ARBA00023209"/>
    </source>
</evidence>
<dbReference type="PANTHER" id="PTHR43616">
    <property type="entry name" value="GLYCEROL DEHYDROGENASE"/>
    <property type="match status" value="1"/>
</dbReference>
<keyword evidence="7" id="KW-0443">Lipid metabolism</keyword>
<dbReference type="InterPro" id="IPR032837">
    <property type="entry name" value="G1PDH"/>
</dbReference>
<accession>A0A1I4H3D6</accession>
<dbReference type="CDD" id="cd08175">
    <property type="entry name" value="G1PDH"/>
    <property type="match status" value="1"/>
</dbReference>
<dbReference type="OrthoDB" id="9763580at2"/>
<dbReference type="GO" id="GO:0046872">
    <property type="term" value="F:metal ion binding"/>
    <property type="evidence" value="ECO:0007669"/>
    <property type="project" value="UniProtKB-KW"/>
</dbReference>
<protein>
    <submittedName>
        <fullName evidence="10">Glycerol-1-phosphate dehydrogenase [NAD(P)+]</fullName>
    </submittedName>
</protein>
<keyword evidence="6" id="KW-0520">NAD</keyword>
<evidence type="ECO:0000256" key="2">
    <source>
        <dbReference type="ARBA" id="ARBA00022516"/>
    </source>
</evidence>
<reference evidence="11" key="1">
    <citation type="submission" date="2016-10" db="EMBL/GenBank/DDBJ databases">
        <authorList>
            <person name="Varghese N."/>
            <person name="Submissions S."/>
        </authorList>
    </citation>
    <scope>NUCLEOTIDE SEQUENCE [LARGE SCALE GENOMIC DNA]</scope>
    <source>
        <strain evidence="11">DSM 13327</strain>
    </source>
</reference>
<name>A0A1I4H3D6_9FIRM</name>
<dbReference type="EMBL" id="FOTS01000002">
    <property type="protein sequence ID" value="SFL36749.1"/>
    <property type="molecule type" value="Genomic_DNA"/>
</dbReference>
<sequence length="451" mass="50797">MNELLQKNLQELAGLKFVCSCGKKHSIDINDVRLGNHILTDITDSLQSFPKGTLLLVADCNTFEAGGREVEDILSKNFKIEKLIYSNPHLHPDEVSVEQLRSAMNPDITGIIVVGSGTLNDITRYVSFETKVPYLVVCTAPSMDGYASMVSPMITKGVKVTYNAVYPYSIIAELSIMKEAPFHMIHAGLGDIVGKYSALADWKLANILHDEYYCEITAQLVEKAVEQCVSSAPGIMARSVESIRSIIEGLILSGMCIGMTGSSRPASGEEHLLSHTWEMLGLIRRQETHLHGNQVGIGTEIILHVYQFLLQLDIHKVYADGKFRSFTREKWERHIKQLFGDVAPQIIKQKEPYVNFSETDREEAAKHIVDKWEEMKEHVFLKMPSPSSYRKMMEEAGSHLGPLDLKLDRESFRLSLITAKEIRQRFGVMQMLDDLGLLEEVAEMITAKYYL</sequence>
<dbReference type="GO" id="GO:0008654">
    <property type="term" value="P:phospholipid biosynthetic process"/>
    <property type="evidence" value="ECO:0007669"/>
    <property type="project" value="UniProtKB-KW"/>
</dbReference>
<keyword evidence="4" id="KW-0521">NADP</keyword>
<evidence type="ECO:0000256" key="7">
    <source>
        <dbReference type="ARBA" id="ARBA00023098"/>
    </source>
</evidence>
<dbReference type="Proteomes" id="UP000199520">
    <property type="component" value="Unassembled WGS sequence"/>
</dbReference>
<dbReference type="Gene3D" id="1.20.1090.10">
    <property type="entry name" value="Dehydroquinate synthase-like - alpha domain"/>
    <property type="match status" value="1"/>
</dbReference>